<feature type="chain" id="PRO_5028963580" evidence="1">
    <location>
        <begin position="24"/>
        <end position="219"/>
    </location>
</feature>
<evidence type="ECO:0000313" key="4">
    <source>
        <dbReference type="Proteomes" id="UP000516412"/>
    </source>
</evidence>
<keyword evidence="4" id="KW-1185">Reference proteome</keyword>
<dbReference type="InterPro" id="IPR036761">
    <property type="entry name" value="TTHA0802/YceI-like_sf"/>
</dbReference>
<dbReference type="SUPFAM" id="SSF101874">
    <property type="entry name" value="YceI-like"/>
    <property type="match status" value="1"/>
</dbReference>
<accession>A0A7H1M985</accession>
<evidence type="ECO:0000259" key="2">
    <source>
        <dbReference type="Pfam" id="PF04264"/>
    </source>
</evidence>
<evidence type="ECO:0000256" key="1">
    <source>
        <dbReference type="SAM" id="SignalP"/>
    </source>
</evidence>
<dbReference type="RefSeq" id="WP_187000942.1">
    <property type="nucleotide sequence ID" value="NZ_CP060414.2"/>
</dbReference>
<reference evidence="3" key="1">
    <citation type="submission" date="2024-06" db="EMBL/GenBank/DDBJ databases">
        <title>Complete Genome Sequence of mouse commensal type strain Neisseria musculi.</title>
        <authorList>
            <person name="Thapa E."/>
            <person name="Aluvathingal J."/>
            <person name="Nadendla S."/>
            <person name="Mehta A."/>
            <person name="Tettelin H."/>
            <person name="Weyand N.J."/>
        </authorList>
    </citation>
    <scope>NUCLEOTIDE SEQUENCE</scope>
    <source>
        <strain evidence="3">NW831</strain>
    </source>
</reference>
<evidence type="ECO:0000313" key="3">
    <source>
        <dbReference type="EMBL" id="QNT58200.1"/>
    </source>
</evidence>
<dbReference type="InterPro" id="IPR007372">
    <property type="entry name" value="Lipid/polyisoprenoid-bd_YceI"/>
</dbReference>
<protein>
    <submittedName>
        <fullName evidence="3">YceI family protein</fullName>
    </submittedName>
</protein>
<name>A0A7H1M985_9NEIS</name>
<feature type="signal peptide" evidence="1">
    <location>
        <begin position="1"/>
        <end position="23"/>
    </location>
</feature>
<dbReference type="Pfam" id="PF04264">
    <property type="entry name" value="YceI"/>
    <property type="match status" value="1"/>
</dbReference>
<dbReference type="PROSITE" id="PS51257">
    <property type="entry name" value="PROKAR_LIPOPROTEIN"/>
    <property type="match status" value="1"/>
</dbReference>
<dbReference type="KEGG" id="nmus:H7A79_0436"/>
<dbReference type="EMBL" id="CP060414">
    <property type="protein sequence ID" value="QNT58200.1"/>
    <property type="molecule type" value="Genomic_DNA"/>
</dbReference>
<dbReference type="Proteomes" id="UP000516412">
    <property type="component" value="Chromosome"/>
</dbReference>
<organism evidence="3 4">
    <name type="scientific">Neisseria musculi</name>
    <dbReference type="NCBI Taxonomy" id="1815583"/>
    <lineage>
        <taxon>Bacteria</taxon>
        <taxon>Pseudomonadati</taxon>
        <taxon>Pseudomonadota</taxon>
        <taxon>Betaproteobacteria</taxon>
        <taxon>Neisseriales</taxon>
        <taxon>Neisseriaceae</taxon>
        <taxon>Neisseria</taxon>
    </lineage>
</organism>
<sequence length="219" mass="23635">MFKKTLILSTFLLTLAACSPSQSNSMQAGQAAAESAVSSVQEPSAWHSSSVDISFLSSKINKQLNSITEQSGFGGAQATLGKEGDFKMDVDLGSVKTGIEIRDQRLKDWVFETARFAKAEISAKVDAEAVNNLSVGESVHFKQPLVLNIHGKQINLEADLSAQRVSADKMMVYTLSPVVLDTKSMDMADGVAKLVEVMGLSSIVEQIPVSLHAEFVRRQ</sequence>
<proteinExistence type="predicted"/>
<dbReference type="AlphaFoldDB" id="A0A7H1M985"/>
<keyword evidence="1" id="KW-0732">Signal</keyword>
<dbReference type="Gene3D" id="2.40.128.110">
    <property type="entry name" value="Lipid/polyisoprenoid-binding, YceI-like"/>
    <property type="match status" value="1"/>
</dbReference>
<gene>
    <name evidence="3" type="ORF">H7A79_0436</name>
</gene>
<feature type="domain" description="Lipid/polyisoprenoid-binding YceI-like" evidence="2">
    <location>
        <begin position="58"/>
        <end position="213"/>
    </location>
</feature>